<reference evidence="11 12" key="1">
    <citation type="journal article" date="2018" name="PLoS Genet.">
        <title>Population sequencing reveals clonal diversity and ancestral inbreeding in the grapevine cultivar Chardonnay.</title>
        <authorList>
            <person name="Roach M.J."/>
            <person name="Johnson D.L."/>
            <person name="Bohlmann J."/>
            <person name="van Vuuren H.J."/>
            <person name="Jones S.J."/>
            <person name="Pretorius I.S."/>
            <person name="Schmidt S.A."/>
            <person name="Borneman A.R."/>
        </authorList>
    </citation>
    <scope>NUCLEOTIDE SEQUENCE [LARGE SCALE GENOMIC DNA]</scope>
    <source>
        <strain evidence="12">cv. Chardonnay</strain>
        <tissue evidence="11">Leaf</tissue>
    </source>
</reference>
<accession>A0A438DZ86</accession>
<comment type="similarity">
    <text evidence="1">Belongs to the methyltransferase superfamily. NTM1 family.</text>
</comment>
<dbReference type="PANTHER" id="PTHR12753:SF0">
    <property type="entry name" value="ALPHA N-TERMINAL PROTEIN METHYLTRANSFERASE 1"/>
    <property type="match status" value="1"/>
</dbReference>
<evidence type="ECO:0000256" key="3">
    <source>
        <dbReference type="ARBA" id="ARBA00022679"/>
    </source>
</evidence>
<comment type="catalytic activity">
    <reaction evidence="9">
        <text>N-terminal L-prolyl-L-prolyl-L-lysyl-[protein] + 2 S-adenosyl-L-methionine = N-terminal N,N-dimethyl-L-prolyl-L-prolyl-L-lysyl-[protein] + 2 S-adenosyl-L-homocysteine + 2 H(+)</text>
        <dbReference type="Rhea" id="RHEA:54736"/>
        <dbReference type="Rhea" id="RHEA-COMP:13787"/>
        <dbReference type="Rhea" id="RHEA-COMP:13974"/>
        <dbReference type="ChEBI" id="CHEBI:15378"/>
        <dbReference type="ChEBI" id="CHEBI:57856"/>
        <dbReference type="ChEBI" id="CHEBI:59789"/>
        <dbReference type="ChEBI" id="CHEBI:138059"/>
        <dbReference type="ChEBI" id="CHEBI:138318"/>
        <dbReference type="EC" id="2.1.1.244"/>
    </reaction>
</comment>
<dbReference type="GO" id="GO:0071885">
    <property type="term" value="F:N-terminal protein N-methyltransferase activity"/>
    <property type="evidence" value="ECO:0007669"/>
    <property type="project" value="UniProtKB-EC"/>
</dbReference>
<evidence type="ECO:0000256" key="8">
    <source>
        <dbReference type="ARBA" id="ARBA00047306"/>
    </source>
</evidence>
<dbReference type="GO" id="GO:0032259">
    <property type="term" value="P:methylation"/>
    <property type="evidence" value="ECO:0007669"/>
    <property type="project" value="UniProtKB-KW"/>
</dbReference>
<dbReference type="InterPro" id="IPR029063">
    <property type="entry name" value="SAM-dependent_MTases_sf"/>
</dbReference>
<evidence type="ECO:0000256" key="5">
    <source>
        <dbReference type="ARBA" id="ARBA00039112"/>
    </source>
</evidence>
<evidence type="ECO:0000256" key="9">
    <source>
        <dbReference type="ARBA" id="ARBA00047885"/>
    </source>
</evidence>
<dbReference type="AlphaFoldDB" id="A0A438DZ86"/>
<dbReference type="EMBL" id="QGNW01001451">
    <property type="protein sequence ID" value="RVW40831.1"/>
    <property type="molecule type" value="Genomic_DNA"/>
</dbReference>
<evidence type="ECO:0000313" key="11">
    <source>
        <dbReference type="EMBL" id="RVW40831.1"/>
    </source>
</evidence>
<evidence type="ECO:0000256" key="2">
    <source>
        <dbReference type="ARBA" id="ARBA00022603"/>
    </source>
</evidence>
<dbReference type="InterPro" id="IPR008576">
    <property type="entry name" value="MeTrfase_NTM1"/>
</dbReference>
<evidence type="ECO:0000256" key="4">
    <source>
        <dbReference type="ARBA" id="ARBA00022691"/>
    </source>
</evidence>
<gene>
    <name evidence="11" type="primary">Os03g0780900_0</name>
    <name evidence="11" type="ORF">CK203_102605</name>
</gene>
<keyword evidence="2 11" id="KW-0489">Methyltransferase</keyword>
<evidence type="ECO:0000313" key="12">
    <source>
        <dbReference type="Proteomes" id="UP000288805"/>
    </source>
</evidence>
<proteinExistence type="inferred from homology"/>
<organism evidence="11 12">
    <name type="scientific">Vitis vinifera</name>
    <name type="common">Grape</name>
    <dbReference type="NCBI Taxonomy" id="29760"/>
    <lineage>
        <taxon>Eukaryota</taxon>
        <taxon>Viridiplantae</taxon>
        <taxon>Streptophyta</taxon>
        <taxon>Embryophyta</taxon>
        <taxon>Tracheophyta</taxon>
        <taxon>Spermatophyta</taxon>
        <taxon>Magnoliopsida</taxon>
        <taxon>eudicotyledons</taxon>
        <taxon>Gunneridae</taxon>
        <taxon>Pentapetalae</taxon>
        <taxon>rosids</taxon>
        <taxon>Vitales</taxon>
        <taxon>Vitaceae</taxon>
        <taxon>Viteae</taxon>
        <taxon>Vitis</taxon>
    </lineage>
</organism>
<sequence>MARLLLERRFWSPRFSRRFHDWELEEVQAFFGRLSAHHLSLETNDVMVWLPTKDDTFSVKSFYSSLANRRLESFPYGILWNCWVPTIFACEATRARILTLDQLKRRVREVLLSWHGTFVGKKRKKAWKDFTPETGRYDVIWIQWCIGQLADDDFISFFKRAKVT</sequence>
<keyword evidence="4" id="KW-0949">S-adenosyl-L-methionine</keyword>
<comment type="catalytic activity">
    <reaction evidence="10">
        <text>N-terminal L-alanyl-L-prolyl-L-lysyl-[protein] + 3 S-adenosyl-L-methionine = N-terminal N,N,N-trimethyl-L-alanyl-L-prolyl-L-lysyl-[protein] + 3 S-adenosyl-L-homocysteine + 3 H(+)</text>
        <dbReference type="Rhea" id="RHEA:54712"/>
        <dbReference type="Rhea" id="RHEA-COMP:13785"/>
        <dbReference type="Rhea" id="RHEA-COMP:13971"/>
        <dbReference type="ChEBI" id="CHEBI:15378"/>
        <dbReference type="ChEBI" id="CHEBI:57856"/>
        <dbReference type="ChEBI" id="CHEBI:59789"/>
        <dbReference type="ChEBI" id="CHEBI:138057"/>
        <dbReference type="ChEBI" id="CHEBI:138315"/>
        <dbReference type="EC" id="2.1.1.244"/>
    </reaction>
</comment>
<dbReference type="Gene3D" id="3.40.50.150">
    <property type="entry name" value="Vaccinia Virus protein VP39"/>
    <property type="match status" value="1"/>
</dbReference>
<dbReference type="EC" id="2.1.1.244" evidence="5"/>
<dbReference type="Pfam" id="PF05891">
    <property type="entry name" value="Methyltransf_PK"/>
    <property type="match status" value="1"/>
</dbReference>
<evidence type="ECO:0000256" key="1">
    <source>
        <dbReference type="ARBA" id="ARBA00009059"/>
    </source>
</evidence>
<dbReference type="PANTHER" id="PTHR12753">
    <property type="entry name" value="AD-003 - RELATED"/>
    <property type="match status" value="1"/>
</dbReference>
<name>A0A438DZ86_VITVI</name>
<keyword evidence="3 11" id="KW-0808">Transferase</keyword>
<evidence type="ECO:0000256" key="7">
    <source>
        <dbReference type="ARBA" id="ARBA00043129"/>
    </source>
</evidence>
<protein>
    <recommendedName>
        <fullName evidence="6">Alpha N-terminal protein methyltransferase 1</fullName>
        <ecNumber evidence="5">2.1.1.244</ecNumber>
    </recommendedName>
    <alternativeName>
        <fullName evidence="7">X-Pro-Lys N-terminal protein methyltransferase 1</fullName>
    </alternativeName>
</protein>
<dbReference type="Proteomes" id="UP000288805">
    <property type="component" value="Unassembled WGS sequence"/>
</dbReference>
<comment type="catalytic activity">
    <reaction evidence="8">
        <text>N-terminal L-seryl-L-prolyl-L-lysyl-[protein] + 3 S-adenosyl-L-methionine = N-terminal N,N,N-trimethyl-L-seryl-L-prolyl-L-lysyl-[protein] + 3 S-adenosyl-L-homocysteine + 3 H(+)</text>
        <dbReference type="Rhea" id="RHEA:54724"/>
        <dbReference type="Rhea" id="RHEA-COMP:13789"/>
        <dbReference type="Rhea" id="RHEA-COMP:13973"/>
        <dbReference type="ChEBI" id="CHEBI:15378"/>
        <dbReference type="ChEBI" id="CHEBI:57856"/>
        <dbReference type="ChEBI" id="CHEBI:59789"/>
        <dbReference type="ChEBI" id="CHEBI:138061"/>
        <dbReference type="ChEBI" id="CHEBI:138317"/>
        <dbReference type="EC" id="2.1.1.244"/>
    </reaction>
</comment>
<comment type="caution">
    <text evidence="11">The sequence shown here is derived from an EMBL/GenBank/DDBJ whole genome shotgun (WGS) entry which is preliminary data.</text>
</comment>
<evidence type="ECO:0000256" key="10">
    <source>
        <dbReference type="ARBA" id="ARBA00048167"/>
    </source>
</evidence>
<evidence type="ECO:0000256" key="6">
    <source>
        <dbReference type="ARBA" id="ARBA00039449"/>
    </source>
</evidence>